<evidence type="ECO:0000256" key="2">
    <source>
        <dbReference type="ARBA" id="ARBA00022679"/>
    </source>
</evidence>
<evidence type="ECO:0000313" key="5">
    <source>
        <dbReference type="Proteomes" id="UP001589844"/>
    </source>
</evidence>
<dbReference type="Proteomes" id="UP001589844">
    <property type="component" value="Unassembled WGS sequence"/>
</dbReference>
<evidence type="ECO:0000259" key="3">
    <source>
        <dbReference type="Pfam" id="PF08241"/>
    </source>
</evidence>
<dbReference type="InterPro" id="IPR029063">
    <property type="entry name" value="SAM-dependent_MTases_sf"/>
</dbReference>
<evidence type="ECO:0000256" key="1">
    <source>
        <dbReference type="ARBA" id="ARBA00022603"/>
    </source>
</evidence>
<reference evidence="4 5" key="1">
    <citation type="submission" date="2024-09" db="EMBL/GenBank/DDBJ databases">
        <authorList>
            <person name="Sun Q."/>
            <person name="Mori K."/>
        </authorList>
    </citation>
    <scope>NUCLEOTIDE SEQUENCE [LARGE SCALE GENOMIC DNA]</scope>
    <source>
        <strain evidence="4 5">CCM 8677</strain>
    </source>
</reference>
<evidence type="ECO:0000313" key="4">
    <source>
        <dbReference type="EMBL" id="MFC0349821.1"/>
    </source>
</evidence>
<dbReference type="CDD" id="cd02440">
    <property type="entry name" value="AdoMet_MTases"/>
    <property type="match status" value="1"/>
</dbReference>
<dbReference type="EMBL" id="JBHLXJ010000009">
    <property type="protein sequence ID" value="MFC0349821.1"/>
    <property type="molecule type" value="Genomic_DNA"/>
</dbReference>
<protein>
    <submittedName>
        <fullName evidence="4">Methyltransferase domain-containing protein</fullName>
    </submittedName>
</protein>
<dbReference type="GO" id="GO:0032259">
    <property type="term" value="P:methylation"/>
    <property type="evidence" value="ECO:0007669"/>
    <property type="project" value="UniProtKB-KW"/>
</dbReference>
<dbReference type="InterPro" id="IPR050602">
    <property type="entry name" value="Malonyl-ACP_OMT"/>
</dbReference>
<keyword evidence="1 4" id="KW-0489">Methyltransferase</keyword>
<dbReference type="PANTHER" id="PTHR13090">
    <property type="entry name" value="ARGININE-HYDROXYLASE NDUFAF5, MITOCHONDRIAL"/>
    <property type="match status" value="1"/>
</dbReference>
<dbReference type="InterPro" id="IPR013216">
    <property type="entry name" value="Methyltransf_11"/>
</dbReference>
<keyword evidence="5" id="KW-1185">Reference proteome</keyword>
<comment type="caution">
    <text evidence="4">The sequence shown here is derived from an EMBL/GenBank/DDBJ whole genome shotgun (WGS) entry which is preliminary data.</text>
</comment>
<name>A0ABV6IDB4_9BURK</name>
<accession>A0ABV6IDB4</accession>
<keyword evidence="2" id="KW-0808">Transferase</keyword>
<dbReference type="RefSeq" id="WP_390211618.1">
    <property type="nucleotide sequence ID" value="NZ_JBHLXJ010000009.1"/>
</dbReference>
<dbReference type="Pfam" id="PF08241">
    <property type="entry name" value="Methyltransf_11"/>
    <property type="match status" value="1"/>
</dbReference>
<gene>
    <name evidence="4" type="ORF">ACFFJH_08380</name>
</gene>
<dbReference type="SUPFAM" id="SSF53335">
    <property type="entry name" value="S-adenosyl-L-methionine-dependent methyltransferases"/>
    <property type="match status" value="1"/>
</dbReference>
<dbReference type="PANTHER" id="PTHR13090:SF1">
    <property type="entry name" value="ARGININE-HYDROXYLASE NDUFAF5, MITOCHONDRIAL"/>
    <property type="match status" value="1"/>
</dbReference>
<dbReference type="GO" id="GO:0008168">
    <property type="term" value="F:methyltransferase activity"/>
    <property type="evidence" value="ECO:0007669"/>
    <property type="project" value="UniProtKB-KW"/>
</dbReference>
<feature type="domain" description="Methyltransferase type 11" evidence="3">
    <location>
        <begin position="50"/>
        <end position="173"/>
    </location>
</feature>
<proteinExistence type="predicted"/>
<dbReference type="Gene3D" id="3.40.50.150">
    <property type="entry name" value="Vaccinia Virus protein VP39"/>
    <property type="match status" value="1"/>
</dbReference>
<sequence>MLSAPIQLSTVRRLFATPERLQGSQFLRREIANRMREKLELVKIEAHAALDAGCGDGIDLPLLGTRFPQAQIFGLDASWSALRSGAQAQSGARQGLRRMLGQWLVDGVLGKSGSSALSNSNAHLICGNFAQPSLKKNSLDVLWSNLALHWHPQPDLVLAEWMGLLRVNGLVMFSSFGPDTMIELRQAFSKIDDFPHTLPFVDMHDLGDMLVQAGFATPVMDVERITLRYQDVKQLFADVRALGGNPLSTRRSGLLGRNDYAKLVAELEKTRGADGRIPLSFEIVFGHAFKPQPSKLATGESIIRFDFPKRNEK</sequence>
<organism evidence="4 5">
    <name type="scientific">Undibacterium danionis</name>
    <dbReference type="NCBI Taxonomy" id="1812100"/>
    <lineage>
        <taxon>Bacteria</taxon>
        <taxon>Pseudomonadati</taxon>
        <taxon>Pseudomonadota</taxon>
        <taxon>Betaproteobacteria</taxon>
        <taxon>Burkholderiales</taxon>
        <taxon>Oxalobacteraceae</taxon>
        <taxon>Undibacterium</taxon>
    </lineage>
</organism>